<dbReference type="EnsemblPlants" id="AVESA.00010b.r2.5AG0830330.1">
    <property type="protein sequence ID" value="AVESA.00010b.r2.5AG0830330.1.CDS.1"/>
    <property type="gene ID" value="AVESA.00010b.r2.5AG0830330"/>
</dbReference>
<sequence length="297" mass="32037">MGSSLSPTRRPISGEWQAIYTHPIQSTAHQKQIIYSFPGKRIPSLLSIAIVKSRRSLMASVERAMAKAAAGLLPGLLPTPPRSTITTPRLIILPSSFAFKPKPGRADSVQRWDAHKKDTKPGSPSSSSCGSSSPGSASSCERWDMNMTMSRSSSSSSSSVASSCERWESNKRATCGHWDIHKKCGSSSSTSSSSSSSSSRGSSAIPGRASSADRWDTHKKARSGRTDAESRTGEQEEMEIDYKHSQENETMAMVPTAPRMDLVFSGSGFFASPEPSMLPMPAFFRSRCPSMMPVPAH</sequence>
<dbReference type="Proteomes" id="UP001732700">
    <property type="component" value="Chromosome 5A"/>
</dbReference>
<evidence type="ECO:0000313" key="1">
    <source>
        <dbReference type="EnsemblPlants" id="AVESA.00010b.r2.5AG0830330.1.CDS.1"/>
    </source>
</evidence>
<reference evidence="1" key="2">
    <citation type="submission" date="2025-09" db="UniProtKB">
        <authorList>
            <consortium name="EnsemblPlants"/>
        </authorList>
    </citation>
    <scope>IDENTIFICATION</scope>
</reference>
<name>A0ACD5XPP7_AVESA</name>
<reference evidence="1" key="1">
    <citation type="submission" date="2021-05" db="EMBL/GenBank/DDBJ databases">
        <authorList>
            <person name="Scholz U."/>
            <person name="Mascher M."/>
            <person name="Fiebig A."/>
        </authorList>
    </citation>
    <scope>NUCLEOTIDE SEQUENCE [LARGE SCALE GENOMIC DNA]</scope>
</reference>
<keyword evidence="2" id="KW-1185">Reference proteome</keyword>
<proteinExistence type="predicted"/>
<evidence type="ECO:0000313" key="2">
    <source>
        <dbReference type="Proteomes" id="UP001732700"/>
    </source>
</evidence>
<protein>
    <submittedName>
        <fullName evidence="1">Uncharacterized protein</fullName>
    </submittedName>
</protein>
<accession>A0ACD5XPP7</accession>
<organism evidence="1 2">
    <name type="scientific">Avena sativa</name>
    <name type="common">Oat</name>
    <dbReference type="NCBI Taxonomy" id="4498"/>
    <lineage>
        <taxon>Eukaryota</taxon>
        <taxon>Viridiplantae</taxon>
        <taxon>Streptophyta</taxon>
        <taxon>Embryophyta</taxon>
        <taxon>Tracheophyta</taxon>
        <taxon>Spermatophyta</taxon>
        <taxon>Magnoliopsida</taxon>
        <taxon>Liliopsida</taxon>
        <taxon>Poales</taxon>
        <taxon>Poaceae</taxon>
        <taxon>BOP clade</taxon>
        <taxon>Pooideae</taxon>
        <taxon>Poodae</taxon>
        <taxon>Poeae</taxon>
        <taxon>Poeae Chloroplast Group 1 (Aveneae type)</taxon>
        <taxon>Aveninae</taxon>
        <taxon>Avena</taxon>
    </lineage>
</organism>